<dbReference type="PROSITE" id="PS51837">
    <property type="entry name" value="LITAF"/>
    <property type="match status" value="1"/>
</dbReference>
<dbReference type="GO" id="GO:0016020">
    <property type="term" value="C:membrane"/>
    <property type="evidence" value="ECO:0007669"/>
    <property type="project" value="UniProtKB-SubCell"/>
</dbReference>
<sequence>MDPSKTQTPLPSTLDPSKTQTPLPSTLDPSKTQTPLPLTMDPPSYDSEFPIPVSSDTPASYTPAPYSPETINPSANTYDHNYDAPIPVETLSQSASEFVPEQRPRIDSHGSSQYLHAVPLHTLTRAPAPVDCPICNKRGMTKCAKKSGNFTHMCAAVTCAVSCLGCIPYLISSLKDVKHSCTSCGVLLAVWHRSGGGTDVLAHALKQEHYIAGLIDITTTIVLSIDPRPDQDLFRPRQLPTRTMLWTGAST</sequence>
<dbReference type="Proteomes" id="UP000277580">
    <property type="component" value="Unassembled WGS sequence"/>
</dbReference>
<reference evidence="8 9" key="1">
    <citation type="journal article" date="2018" name="Nat. Ecol. Evol.">
        <title>Pezizomycetes genomes reveal the molecular basis of ectomycorrhizal truffle lifestyle.</title>
        <authorList>
            <person name="Murat C."/>
            <person name="Payen T."/>
            <person name="Noel B."/>
            <person name="Kuo A."/>
            <person name="Morin E."/>
            <person name="Chen J."/>
            <person name="Kohler A."/>
            <person name="Krizsan K."/>
            <person name="Balestrini R."/>
            <person name="Da Silva C."/>
            <person name="Montanini B."/>
            <person name="Hainaut M."/>
            <person name="Levati E."/>
            <person name="Barry K.W."/>
            <person name="Belfiori B."/>
            <person name="Cichocki N."/>
            <person name="Clum A."/>
            <person name="Dockter R.B."/>
            <person name="Fauchery L."/>
            <person name="Guy J."/>
            <person name="Iotti M."/>
            <person name="Le Tacon F."/>
            <person name="Lindquist E.A."/>
            <person name="Lipzen A."/>
            <person name="Malagnac F."/>
            <person name="Mello A."/>
            <person name="Molinier V."/>
            <person name="Miyauchi S."/>
            <person name="Poulain J."/>
            <person name="Riccioni C."/>
            <person name="Rubini A."/>
            <person name="Sitrit Y."/>
            <person name="Splivallo R."/>
            <person name="Traeger S."/>
            <person name="Wang M."/>
            <person name="Zifcakova L."/>
            <person name="Wipf D."/>
            <person name="Zambonelli A."/>
            <person name="Paolocci F."/>
            <person name="Nowrousian M."/>
            <person name="Ottonello S."/>
            <person name="Baldrian P."/>
            <person name="Spatafora J.W."/>
            <person name="Henrissat B."/>
            <person name="Nagy L.G."/>
            <person name="Aury J.M."/>
            <person name="Wincker P."/>
            <person name="Grigoriev I.V."/>
            <person name="Bonfante P."/>
            <person name="Martin F.M."/>
        </authorList>
    </citation>
    <scope>NUCLEOTIDE SEQUENCE [LARGE SCALE GENOMIC DNA]</scope>
    <source>
        <strain evidence="8 9">CCBAS932</strain>
    </source>
</reference>
<comment type="similarity">
    <text evidence="2">Belongs to the CDIP1/LITAF family.</text>
</comment>
<feature type="region of interest" description="Disordered" evidence="6">
    <location>
        <begin position="1"/>
        <end position="64"/>
    </location>
</feature>
<dbReference type="InterPro" id="IPR006629">
    <property type="entry name" value="LITAF"/>
</dbReference>
<evidence type="ECO:0000256" key="1">
    <source>
        <dbReference type="ARBA" id="ARBA00004170"/>
    </source>
</evidence>
<dbReference type="STRING" id="1392247.A0A3N4LIP6"/>
<gene>
    <name evidence="8" type="ORF">P167DRAFT_541149</name>
</gene>
<evidence type="ECO:0000256" key="6">
    <source>
        <dbReference type="SAM" id="MobiDB-lite"/>
    </source>
</evidence>
<evidence type="ECO:0000259" key="7">
    <source>
        <dbReference type="PROSITE" id="PS51837"/>
    </source>
</evidence>
<evidence type="ECO:0000313" key="9">
    <source>
        <dbReference type="Proteomes" id="UP000277580"/>
    </source>
</evidence>
<evidence type="ECO:0000256" key="3">
    <source>
        <dbReference type="ARBA" id="ARBA00022723"/>
    </source>
</evidence>
<evidence type="ECO:0000256" key="5">
    <source>
        <dbReference type="ARBA" id="ARBA00023136"/>
    </source>
</evidence>
<dbReference type="OrthoDB" id="5599753at2759"/>
<dbReference type="SMART" id="SM00714">
    <property type="entry name" value="LITAF"/>
    <property type="match status" value="1"/>
</dbReference>
<organism evidence="8 9">
    <name type="scientific">Morchella conica CCBAS932</name>
    <dbReference type="NCBI Taxonomy" id="1392247"/>
    <lineage>
        <taxon>Eukaryota</taxon>
        <taxon>Fungi</taxon>
        <taxon>Dikarya</taxon>
        <taxon>Ascomycota</taxon>
        <taxon>Pezizomycotina</taxon>
        <taxon>Pezizomycetes</taxon>
        <taxon>Pezizales</taxon>
        <taxon>Morchellaceae</taxon>
        <taxon>Morchella</taxon>
    </lineage>
</organism>
<evidence type="ECO:0000256" key="2">
    <source>
        <dbReference type="ARBA" id="ARBA00005975"/>
    </source>
</evidence>
<dbReference type="PANTHER" id="PTHR23292:SF6">
    <property type="entry name" value="FI16602P1-RELATED"/>
    <property type="match status" value="1"/>
</dbReference>
<comment type="subcellular location">
    <subcellularLocation>
        <location evidence="1">Membrane</location>
        <topology evidence="1">Peripheral membrane protein</topology>
    </subcellularLocation>
</comment>
<keyword evidence="3" id="KW-0479">Metal-binding</keyword>
<feature type="domain" description="LITAF" evidence="7">
    <location>
        <begin position="112"/>
        <end position="193"/>
    </location>
</feature>
<dbReference type="PANTHER" id="PTHR23292">
    <property type="entry name" value="LIPOPOLYSACCHARIDE-INDUCED TUMOR NECROSIS FACTOR-ALPHA FACTOR"/>
    <property type="match status" value="1"/>
</dbReference>
<accession>A0A3N4LIP6</accession>
<keyword evidence="9" id="KW-1185">Reference proteome</keyword>
<evidence type="ECO:0000313" key="8">
    <source>
        <dbReference type="EMBL" id="RPB17795.1"/>
    </source>
</evidence>
<protein>
    <recommendedName>
        <fullName evidence="7">LITAF domain-containing protein</fullName>
    </recommendedName>
</protein>
<feature type="compositionally biased region" description="Polar residues" evidence="6">
    <location>
        <begin position="1"/>
        <end position="36"/>
    </location>
</feature>
<keyword evidence="4" id="KW-0862">Zinc</keyword>
<dbReference type="InParanoid" id="A0A3N4LIP6"/>
<dbReference type="GO" id="GO:0008270">
    <property type="term" value="F:zinc ion binding"/>
    <property type="evidence" value="ECO:0007669"/>
    <property type="project" value="TreeGrafter"/>
</dbReference>
<dbReference type="AlphaFoldDB" id="A0A3N4LIP6"/>
<dbReference type="InterPro" id="IPR037519">
    <property type="entry name" value="LITAF_fam"/>
</dbReference>
<name>A0A3N4LIP6_9PEZI</name>
<evidence type="ECO:0000256" key="4">
    <source>
        <dbReference type="ARBA" id="ARBA00022833"/>
    </source>
</evidence>
<dbReference type="Pfam" id="PF10601">
    <property type="entry name" value="zf-LITAF-like"/>
    <property type="match status" value="1"/>
</dbReference>
<dbReference type="EMBL" id="ML119105">
    <property type="protein sequence ID" value="RPB17795.1"/>
    <property type="molecule type" value="Genomic_DNA"/>
</dbReference>
<proteinExistence type="inferred from homology"/>
<keyword evidence="5" id="KW-0472">Membrane</keyword>